<feature type="domain" description="DUF1468" evidence="2">
    <location>
        <begin position="13"/>
        <end position="148"/>
    </location>
</feature>
<keyword evidence="4" id="KW-1185">Reference proteome</keyword>
<accession>A0A4S4AYN2</accession>
<dbReference type="EMBL" id="SSOD01000001">
    <property type="protein sequence ID" value="THF65248.1"/>
    <property type="molecule type" value="Genomic_DNA"/>
</dbReference>
<name>A0A4S4AYN2_9RHOO</name>
<dbReference type="Pfam" id="PF07331">
    <property type="entry name" value="TctB"/>
    <property type="match status" value="1"/>
</dbReference>
<keyword evidence="1" id="KW-1133">Transmembrane helix</keyword>
<evidence type="ECO:0000313" key="3">
    <source>
        <dbReference type="EMBL" id="THF65248.1"/>
    </source>
</evidence>
<feature type="transmembrane region" description="Helical" evidence="1">
    <location>
        <begin position="12"/>
        <end position="31"/>
    </location>
</feature>
<dbReference type="RefSeq" id="WP_136383141.1">
    <property type="nucleotide sequence ID" value="NZ_SSOD01000001.1"/>
</dbReference>
<evidence type="ECO:0000259" key="2">
    <source>
        <dbReference type="Pfam" id="PF07331"/>
    </source>
</evidence>
<dbReference type="AlphaFoldDB" id="A0A4S4AYN2"/>
<dbReference type="InterPro" id="IPR009936">
    <property type="entry name" value="DUF1468"/>
</dbReference>
<comment type="caution">
    <text evidence="3">The sequence shown here is derived from an EMBL/GenBank/DDBJ whole genome shotgun (WGS) entry which is preliminary data.</text>
</comment>
<reference evidence="3 4" key="1">
    <citation type="submission" date="2019-04" db="EMBL/GenBank/DDBJ databases">
        <title>Azoarcus rhizosphaerae sp. nov. isolated from rhizosphere of Ficus religiosa.</title>
        <authorList>
            <person name="Lin S.-Y."/>
            <person name="Hameed A."/>
            <person name="Hsu Y.-H."/>
            <person name="Young C.-C."/>
        </authorList>
    </citation>
    <scope>NUCLEOTIDE SEQUENCE [LARGE SCALE GENOMIC DNA]</scope>
    <source>
        <strain evidence="3 4">CC-YHH848</strain>
    </source>
</reference>
<proteinExistence type="predicted"/>
<evidence type="ECO:0000313" key="4">
    <source>
        <dbReference type="Proteomes" id="UP000307956"/>
    </source>
</evidence>
<protein>
    <submittedName>
        <fullName evidence="3">Tripartite tricarboxylate transporter TctB family protein</fullName>
    </submittedName>
</protein>
<keyword evidence="1" id="KW-0472">Membrane</keyword>
<organism evidence="3 4">
    <name type="scientific">Pseudothauera rhizosphaerae</name>
    <dbReference type="NCBI Taxonomy" id="2565932"/>
    <lineage>
        <taxon>Bacteria</taxon>
        <taxon>Pseudomonadati</taxon>
        <taxon>Pseudomonadota</taxon>
        <taxon>Betaproteobacteria</taxon>
        <taxon>Rhodocyclales</taxon>
        <taxon>Zoogloeaceae</taxon>
        <taxon>Pseudothauera</taxon>
    </lineage>
</organism>
<feature type="transmembrane region" description="Helical" evidence="1">
    <location>
        <begin position="82"/>
        <end position="112"/>
    </location>
</feature>
<dbReference type="Proteomes" id="UP000307956">
    <property type="component" value="Unassembled WGS sequence"/>
</dbReference>
<sequence length="152" mass="15802">MKLRILNRRDAFAGALFLSFGLAAGFVSSSYPLGNAMRMGAGYFPLLLGAVLVLLGSAILWRSLRLYGERVPDEEAPALRPAACVGAAVVAFALLVPQLGLLIATVVLTLVSGLARSDLHVRELAVLSAVLAAFGVAVFSYGLGLPLPVLPA</sequence>
<feature type="transmembrane region" description="Helical" evidence="1">
    <location>
        <begin position="124"/>
        <end position="150"/>
    </location>
</feature>
<gene>
    <name evidence="3" type="ORF">E6O51_01210</name>
</gene>
<feature type="transmembrane region" description="Helical" evidence="1">
    <location>
        <begin position="43"/>
        <end position="61"/>
    </location>
</feature>
<keyword evidence="1" id="KW-0812">Transmembrane</keyword>
<evidence type="ECO:0000256" key="1">
    <source>
        <dbReference type="SAM" id="Phobius"/>
    </source>
</evidence>
<dbReference type="OrthoDB" id="7029611at2"/>